<evidence type="ECO:0000313" key="2">
    <source>
        <dbReference type="EMBL" id="TKA95946.1"/>
    </source>
</evidence>
<organism evidence="2 3">
    <name type="scientific">Cereibacter changlensis</name>
    <dbReference type="NCBI Taxonomy" id="402884"/>
    <lineage>
        <taxon>Bacteria</taxon>
        <taxon>Pseudomonadati</taxon>
        <taxon>Pseudomonadota</taxon>
        <taxon>Alphaproteobacteria</taxon>
        <taxon>Rhodobacterales</taxon>
        <taxon>Paracoccaceae</taxon>
        <taxon>Cereibacter</taxon>
    </lineage>
</organism>
<dbReference type="SUPFAM" id="SSF53335">
    <property type="entry name" value="S-adenosyl-L-methionine-dependent methyltransferases"/>
    <property type="match status" value="1"/>
</dbReference>
<name>A0A4U0YYX7_9RHOB</name>
<feature type="domain" description="Methyltransferase" evidence="1">
    <location>
        <begin position="56"/>
        <end position="143"/>
    </location>
</feature>
<evidence type="ECO:0000313" key="3">
    <source>
        <dbReference type="Proteomes" id="UP000306340"/>
    </source>
</evidence>
<dbReference type="RefSeq" id="WP_136793173.1">
    <property type="nucleotide sequence ID" value="NZ_SWAU01000135.1"/>
</dbReference>
<dbReference type="Pfam" id="PF13649">
    <property type="entry name" value="Methyltransf_25"/>
    <property type="match status" value="1"/>
</dbReference>
<dbReference type="EMBL" id="SWAU01000135">
    <property type="protein sequence ID" value="TKA95946.1"/>
    <property type="molecule type" value="Genomic_DNA"/>
</dbReference>
<dbReference type="GO" id="GO:0008168">
    <property type="term" value="F:methyltransferase activity"/>
    <property type="evidence" value="ECO:0007669"/>
    <property type="project" value="UniProtKB-KW"/>
</dbReference>
<dbReference type="InterPro" id="IPR041698">
    <property type="entry name" value="Methyltransf_25"/>
</dbReference>
<keyword evidence="2" id="KW-0489">Methyltransferase</keyword>
<dbReference type="Gene3D" id="3.40.50.150">
    <property type="entry name" value="Vaccinia Virus protein VP39"/>
    <property type="match status" value="1"/>
</dbReference>
<proteinExistence type="predicted"/>
<sequence length="207" mass="21381">MTDLNDAFALRSPEDCLRLYRDWSRDYDAGFAAGMDYRLPAHVAAAFMAAGGVGPVLDVGAGTGLLAEALRGMGFPGEIDGIDLTPEMLARAGEKGVYRALVEADVTRALPLEGGYRGVVSSGTFTHGHVGPEAFGPMLAVAAPGALFALSINAGVYAARGFDVALAGMEGITGLQLIEVEVYGPAAAARDAAHAADRALIALFRKV</sequence>
<protein>
    <submittedName>
        <fullName evidence="2">Class I SAM-dependent methyltransferase</fullName>
    </submittedName>
</protein>
<gene>
    <name evidence="2" type="ORF">FAZ78_14165</name>
</gene>
<dbReference type="GO" id="GO:0032259">
    <property type="term" value="P:methylation"/>
    <property type="evidence" value="ECO:0007669"/>
    <property type="project" value="UniProtKB-KW"/>
</dbReference>
<evidence type="ECO:0000259" key="1">
    <source>
        <dbReference type="Pfam" id="PF13649"/>
    </source>
</evidence>
<dbReference type="InterPro" id="IPR029063">
    <property type="entry name" value="SAM-dependent_MTases_sf"/>
</dbReference>
<dbReference type="CDD" id="cd02440">
    <property type="entry name" value="AdoMet_MTases"/>
    <property type="match status" value="1"/>
</dbReference>
<dbReference type="AlphaFoldDB" id="A0A4U0YYX7"/>
<reference evidence="2 3" key="1">
    <citation type="submission" date="2019-04" db="EMBL/GenBank/DDBJ databases">
        <title>Crypto-aerobic microbial life in anoxic (sulfidic) marine sediments.</title>
        <authorList>
            <person name="Bhattacharya S."/>
            <person name="Roy C."/>
            <person name="Mondal N."/>
            <person name="Sarkar J."/>
            <person name="Mandal S."/>
            <person name="Rameez M.J."/>
            <person name="Ghosh W."/>
        </authorList>
    </citation>
    <scope>NUCLEOTIDE SEQUENCE [LARGE SCALE GENOMIC DNA]</scope>
    <source>
        <strain evidence="2 3">SBBC</strain>
    </source>
</reference>
<keyword evidence="2" id="KW-0808">Transferase</keyword>
<dbReference type="Proteomes" id="UP000306340">
    <property type="component" value="Unassembled WGS sequence"/>
</dbReference>
<comment type="caution">
    <text evidence="2">The sequence shown here is derived from an EMBL/GenBank/DDBJ whole genome shotgun (WGS) entry which is preliminary data.</text>
</comment>
<accession>A0A4U0YYX7</accession>